<gene>
    <name evidence="8" type="ORF">EOK75_06595</name>
</gene>
<feature type="domain" description="Peptidase M24" evidence="5">
    <location>
        <begin position="307"/>
        <end position="523"/>
    </location>
</feature>
<dbReference type="FunFam" id="3.90.230.10:FF:000007">
    <property type="entry name" value="Xaa-Pro aminopeptidase P"/>
    <property type="match status" value="1"/>
</dbReference>
<evidence type="ECO:0000256" key="2">
    <source>
        <dbReference type="ARBA" id="ARBA00022723"/>
    </source>
</evidence>
<dbReference type="CDD" id="cd01085">
    <property type="entry name" value="APP"/>
    <property type="match status" value="1"/>
</dbReference>
<feature type="domain" description="Creatinase N-terminal" evidence="6">
    <location>
        <begin position="13"/>
        <end position="139"/>
    </location>
</feature>
<dbReference type="KEGG" id="pseb:EOK75_06595"/>
<dbReference type="InterPro" id="IPR033740">
    <property type="entry name" value="Pept_M24B"/>
</dbReference>
<proteinExistence type="inferred from homology"/>
<dbReference type="Pfam" id="PF01321">
    <property type="entry name" value="Creatinase_N"/>
    <property type="match status" value="1"/>
</dbReference>
<dbReference type="InterPro" id="IPR000994">
    <property type="entry name" value="Pept_M24"/>
</dbReference>
<dbReference type="InterPro" id="IPR000587">
    <property type="entry name" value="Creatinase_N"/>
</dbReference>
<dbReference type="GO" id="GO:0070006">
    <property type="term" value="F:metalloaminopeptidase activity"/>
    <property type="evidence" value="ECO:0007669"/>
    <property type="project" value="InterPro"/>
</dbReference>
<keyword evidence="2" id="KW-0479">Metal-binding</keyword>
<feature type="domain" description="Peptidase M24 C-terminal" evidence="7">
    <location>
        <begin position="529"/>
        <end position="589"/>
    </location>
</feature>
<dbReference type="AlphaFoldDB" id="A0A4P8EFJ5"/>
<evidence type="ECO:0000256" key="4">
    <source>
        <dbReference type="ARBA" id="ARBA00023211"/>
    </source>
</evidence>
<evidence type="ECO:0000259" key="5">
    <source>
        <dbReference type="Pfam" id="PF00557"/>
    </source>
</evidence>
<keyword evidence="3" id="KW-0378">Hydrolase</keyword>
<dbReference type="InterPro" id="IPR050422">
    <property type="entry name" value="X-Pro_aminopeptidase_P"/>
</dbReference>
<keyword evidence="9" id="KW-1185">Reference proteome</keyword>
<dbReference type="Pfam" id="PF16188">
    <property type="entry name" value="Peptidase_M24_C"/>
    <property type="match status" value="1"/>
</dbReference>
<dbReference type="PANTHER" id="PTHR43763">
    <property type="entry name" value="XAA-PRO AMINOPEPTIDASE 1"/>
    <property type="match status" value="1"/>
</dbReference>
<dbReference type="GO" id="GO:0046872">
    <property type="term" value="F:metal ion binding"/>
    <property type="evidence" value="ECO:0007669"/>
    <property type="project" value="UniProtKB-KW"/>
</dbReference>
<evidence type="ECO:0000256" key="1">
    <source>
        <dbReference type="ARBA" id="ARBA00008766"/>
    </source>
</evidence>
<sequence>MILQAKTTSSADRLACLRREIAAQGLDGLILTTADAFQNEEAPAHDRTLAWLTGFSGSLAHALVLPDRAIFLVDGRYRIQAARQVEAALWDFGHLHSEPLAQWLKGQRGKIGFDPMCWTVNQIEQMQTEARGVSLHAFADPFAAIWQDRPPPPCAPLRALPILDTGRSTEDKLRHLQRETIALQVDLWVETRPDNIAWMFNVRGADIAMNPLPLSFAVFPSYGPAQWFIDPAKLTIPLPENVQTHPRDHFLSWLQTHTKGQRAAFDPTFTPEAVRLCLTKAGALVIPSRGLITVEKSRKSKAELVGFRSAHLADAVALARFGHWLSMELPAREATNQPIDEAEAANMLEQFRKACPAYQEPSFTTIAASGENAALCHYAPPAQGSAPLLSSQIFLCDSGGQYDFGTTDITRTFAFGPVPRDIRPIATAVLQGFIALCAARFPEGTMPHQLDALARAPLWALGLDYDHGTGHSVGHNLLVHEHPHRIGKAANSFGLMAGHVLTIEPGYYEEGHWGIRIENQVEVVKTGPGFLGFDPMTMAPIDLSLFDLAALSRDERDWLDAYHARVCSNVAPELSDVVKDWLITATRPVSMS</sequence>
<dbReference type="InterPro" id="IPR036005">
    <property type="entry name" value="Creatinase/aminopeptidase-like"/>
</dbReference>
<comment type="similarity">
    <text evidence="1">Belongs to the peptidase M24B family.</text>
</comment>
<dbReference type="InterPro" id="IPR029149">
    <property type="entry name" value="Creatin/AminoP/Spt16_N"/>
</dbReference>
<evidence type="ECO:0000259" key="7">
    <source>
        <dbReference type="Pfam" id="PF16188"/>
    </source>
</evidence>
<protein>
    <submittedName>
        <fullName evidence="8">Aminopeptidase P family protein</fullName>
    </submittedName>
</protein>
<evidence type="ECO:0000259" key="6">
    <source>
        <dbReference type="Pfam" id="PF01321"/>
    </source>
</evidence>
<keyword evidence="4" id="KW-0464">Manganese</keyword>
<keyword evidence="8" id="KW-0031">Aminopeptidase</keyword>
<evidence type="ECO:0000256" key="3">
    <source>
        <dbReference type="ARBA" id="ARBA00022801"/>
    </source>
</evidence>
<dbReference type="Pfam" id="PF00557">
    <property type="entry name" value="Peptidase_M24"/>
    <property type="match status" value="1"/>
</dbReference>
<dbReference type="Gene3D" id="3.40.350.10">
    <property type="entry name" value="Creatinase/prolidase N-terminal domain"/>
    <property type="match status" value="2"/>
</dbReference>
<reference evidence="8 9" key="1">
    <citation type="submission" date="2019-05" db="EMBL/GenBank/DDBJ databases">
        <title>Pseudorhodobacter turbinis sp. nov., isolated from the gut of the Korean turban shell.</title>
        <authorList>
            <person name="Jeong Y.-S."/>
            <person name="Kang W.-R."/>
            <person name="Bae J.-W."/>
        </authorList>
    </citation>
    <scope>NUCLEOTIDE SEQUENCE [LARGE SCALE GENOMIC DNA]</scope>
    <source>
        <strain evidence="8 9">S12M18</strain>
    </source>
</reference>
<dbReference type="SUPFAM" id="SSF53092">
    <property type="entry name" value="Creatinase/prolidase N-terminal domain"/>
    <property type="match status" value="1"/>
</dbReference>
<dbReference type="EMBL" id="CP039964">
    <property type="protein sequence ID" value="QCO55453.1"/>
    <property type="molecule type" value="Genomic_DNA"/>
</dbReference>
<dbReference type="Proteomes" id="UP000298631">
    <property type="component" value="Chromosome"/>
</dbReference>
<dbReference type="GO" id="GO:0005737">
    <property type="term" value="C:cytoplasm"/>
    <property type="evidence" value="ECO:0007669"/>
    <property type="project" value="UniProtKB-ARBA"/>
</dbReference>
<accession>A0A4P8EFJ5</accession>
<dbReference type="Pfam" id="PF16189">
    <property type="entry name" value="Creatinase_N_2"/>
    <property type="match status" value="1"/>
</dbReference>
<dbReference type="PANTHER" id="PTHR43763:SF6">
    <property type="entry name" value="XAA-PRO AMINOPEPTIDASE 1"/>
    <property type="match status" value="1"/>
</dbReference>
<name>A0A4P8EFJ5_9RHOB</name>
<dbReference type="SUPFAM" id="SSF55920">
    <property type="entry name" value="Creatinase/aminopeptidase"/>
    <property type="match status" value="1"/>
</dbReference>
<dbReference type="Gene3D" id="3.90.230.10">
    <property type="entry name" value="Creatinase/methionine aminopeptidase superfamily"/>
    <property type="match status" value="1"/>
</dbReference>
<organism evidence="8 9">
    <name type="scientific">Pseudorhodobacter turbinis</name>
    <dbReference type="NCBI Taxonomy" id="2500533"/>
    <lineage>
        <taxon>Bacteria</taxon>
        <taxon>Pseudomonadati</taxon>
        <taxon>Pseudomonadota</taxon>
        <taxon>Alphaproteobacteria</taxon>
        <taxon>Rhodobacterales</taxon>
        <taxon>Paracoccaceae</taxon>
        <taxon>Pseudorhodobacter</taxon>
    </lineage>
</organism>
<keyword evidence="8" id="KW-0645">Protease</keyword>
<evidence type="ECO:0000313" key="8">
    <source>
        <dbReference type="EMBL" id="QCO55453.1"/>
    </source>
</evidence>
<dbReference type="InterPro" id="IPR032416">
    <property type="entry name" value="Peptidase_M24_C"/>
</dbReference>
<evidence type="ECO:0000313" key="9">
    <source>
        <dbReference type="Proteomes" id="UP000298631"/>
    </source>
</evidence>
<dbReference type="OrthoDB" id="9806388at2"/>